<evidence type="ECO:0000256" key="1">
    <source>
        <dbReference type="SAM" id="MobiDB-lite"/>
    </source>
</evidence>
<feature type="signal peptide" evidence="2">
    <location>
        <begin position="1"/>
        <end position="19"/>
    </location>
</feature>
<feature type="region of interest" description="Disordered" evidence="1">
    <location>
        <begin position="69"/>
        <end position="105"/>
    </location>
</feature>
<dbReference type="AlphaFoldDB" id="A0ABD3XZF6"/>
<organism evidence="3 4">
    <name type="scientific">Sinanodonta woodiana</name>
    <name type="common">Chinese pond mussel</name>
    <name type="synonym">Anodonta woodiana</name>
    <dbReference type="NCBI Taxonomy" id="1069815"/>
    <lineage>
        <taxon>Eukaryota</taxon>
        <taxon>Metazoa</taxon>
        <taxon>Spiralia</taxon>
        <taxon>Lophotrochozoa</taxon>
        <taxon>Mollusca</taxon>
        <taxon>Bivalvia</taxon>
        <taxon>Autobranchia</taxon>
        <taxon>Heteroconchia</taxon>
        <taxon>Palaeoheterodonta</taxon>
        <taxon>Unionida</taxon>
        <taxon>Unionoidea</taxon>
        <taxon>Unionidae</taxon>
        <taxon>Unioninae</taxon>
        <taxon>Sinanodonta</taxon>
    </lineage>
</organism>
<accession>A0ABD3XZF6</accession>
<reference evidence="3 4" key="1">
    <citation type="submission" date="2024-11" db="EMBL/GenBank/DDBJ databases">
        <title>Chromosome-level genome assembly of the freshwater bivalve Anodonta woodiana.</title>
        <authorList>
            <person name="Chen X."/>
        </authorList>
    </citation>
    <scope>NUCLEOTIDE SEQUENCE [LARGE SCALE GENOMIC DNA]</scope>
    <source>
        <strain evidence="3">MN2024</strain>
        <tissue evidence="3">Gills</tissue>
    </source>
</reference>
<protein>
    <submittedName>
        <fullName evidence="3">Uncharacterized protein</fullName>
    </submittedName>
</protein>
<comment type="caution">
    <text evidence="3">The sequence shown here is derived from an EMBL/GenBank/DDBJ whole genome shotgun (WGS) entry which is preliminary data.</text>
</comment>
<proteinExistence type="predicted"/>
<evidence type="ECO:0000256" key="2">
    <source>
        <dbReference type="SAM" id="SignalP"/>
    </source>
</evidence>
<evidence type="ECO:0000313" key="3">
    <source>
        <dbReference type="EMBL" id="KAL3891589.1"/>
    </source>
</evidence>
<feature type="chain" id="PRO_5044748411" evidence="2">
    <location>
        <begin position="20"/>
        <end position="128"/>
    </location>
</feature>
<keyword evidence="4" id="KW-1185">Reference proteome</keyword>
<dbReference type="Proteomes" id="UP001634394">
    <property type="component" value="Unassembled WGS sequence"/>
</dbReference>
<dbReference type="EMBL" id="JBJQND010000001">
    <property type="protein sequence ID" value="KAL3891589.1"/>
    <property type="molecule type" value="Genomic_DNA"/>
</dbReference>
<gene>
    <name evidence="3" type="ORF">ACJMK2_003845</name>
</gene>
<name>A0ABD3XZF6_SINWO</name>
<sequence>MAIIMKLVLVASFVALSAALPYQRDNNVGKGSSQGEPFKVIVGALIYLNERLESLTKKVNALQEQVEEIQEHLSGEGGEENIPDGSGYPDEPPTGSEPVRSDETAVRMLMQKLESRLQEKKREQKQSK</sequence>
<evidence type="ECO:0000313" key="4">
    <source>
        <dbReference type="Proteomes" id="UP001634394"/>
    </source>
</evidence>
<keyword evidence="2" id="KW-0732">Signal</keyword>